<dbReference type="Proteomes" id="UP000288429">
    <property type="component" value="Unassembled WGS sequence"/>
</dbReference>
<dbReference type="AlphaFoldDB" id="A0A428SQH4"/>
<dbReference type="Pfam" id="PF14420">
    <property type="entry name" value="Clr5"/>
    <property type="match status" value="1"/>
</dbReference>
<dbReference type="EMBL" id="NIZV01000397">
    <property type="protein sequence ID" value="RSL92018.1"/>
    <property type="molecule type" value="Genomic_DNA"/>
</dbReference>
<organism evidence="4 5">
    <name type="scientific">Fusarium ambrosium</name>
    <dbReference type="NCBI Taxonomy" id="131363"/>
    <lineage>
        <taxon>Eukaryota</taxon>
        <taxon>Fungi</taxon>
        <taxon>Dikarya</taxon>
        <taxon>Ascomycota</taxon>
        <taxon>Pezizomycotina</taxon>
        <taxon>Sordariomycetes</taxon>
        <taxon>Hypocreomycetidae</taxon>
        <taxon>Hypocreales</taxon>
        <taxon>Nectriaceae</taxon>
        <taxon>Fusarium</taxon>
        <taxon>Fusarium solani species complex</taxon>
    </lineage>
</organism>
<feature type="domain" description="Oxidoreductase acuF-like C2H2 type zinc-finger" evidence="3">
    <location>
        <begin position="321"/>
        <end position="349"/>
    </location>
</feature>
<protein>
    <submittedName>
        <fullName evidence="4">Uncharacterized protein</fullName>
    </submittedName>
</protein>
<dbReference type="PANTHER" id="PTHR35391:SF7">
    <property type="entry name" value="C2H2-TYPE DOMAIN-CONTAINING PROTEIN"/>
    <property type="match status" value="1"/>
</dbReference>
<comment type="caution">
    <text evidence="4">The sequence shown here is derived from an EMBL/GenBank/DDBJ whole genome shotgun (WGS) entry which is preliminary data.</text>
</comment>
<evidence type="ECO:0000256" key="1">
    <source>
        <dbReference type="SAM" id="MobiDB-lite"/>
    </source>
</evidence>
<sequence length="540" mass="59989">MDTLQCLEGHSVTSTVQRFLEAATPVGEISSHKTSLVAQLCEETIGLFELILKPLLEEKGSCHPKETCNSLQRSCSRLKLWSAGYGICLGRLDDVLAKSQNLRHATLKILVSISRTLTERLPSHAEIKLSSEQYENNLQRLNPLIEAAEDDLRPDDTSSGDSCDYDSDSVHEVAEDLKTDTMCLMELDPLFQSPVLDAEQSREEREKSVAAMTSRDWSPCDTYSDMIGERFPEADDSIISRLGKANYDRYLRCQKEREYQAAIRAEQGIQQPPPASSIFNDSCVGSSIPSTGSYTETIMSYRGAKGGSVHIPPLPEGAEKGDPFPCLACGKSIRAQNNSIWKRHLYEDLRPWQCLDVDCHFVATFFTPQGWAFHLGHDHGLEPEWKEFTCPLCLSSTGSGQLAITKHLGSHLEEIALAALPADIDYDTDADEELEDNATIEEEAALAAPPAKKEKDGKLSEKSTGTLSLPTKEAERQTEAECAIIPGTTYEAKGKAKAWVELRPIITRLYINEGRTLENVRQIMKAEYEFKASYVPNILH</sequence>
<accession>A0A428SQH4</accession>
<evidence type="ECO:0000259" key="3">
    <source>
        <dbReference type="Pfam" id="PF26082"/>
    </source>
</evidence>
<feature type="compositionally biased region" description="Basic and acidic residues" evidence="1">
    <location>
        <begin position="451"/>
        <end position="461"/>
    </location>
</feature>
<proteinExistence type="predicted"/>
<feature type="region of interest" description="Disordered" evidence="1">
    <location>
        <begin position="442"/>
        <end position="475"/>
    </location>
</feature>
<dbReference type="InterPro" id="IPR025676">
    <property type="entry name" value="Clr5_dom"/>
</dbReference>
<dbReference type="Pfam" id="PF26082">
    <property type="entry name" value="zf-C2H2_AcuF"/>
    <property type="match status" value="1"/>
</dbReference>
<feature type="domain" description="Clr5" evidence="2">
    <location>
        <begin position="496"/>
        <end position="533"/>
    </location>
</feature>
<name>A0A428SQH4_9HYPO</name>
<dbReference type="PANTHER" id="PTHR35391">
    <property type="entry name" value="C2H2-TYPE DOMAIN-CONTAINING PROTEIN-RELATED"/>
    <property type="match status" value="1"/>
</dbReference>
<dbReference type="InterPro" id="IPR058925">
    <property type="entry name" value="zf-C2H2_AcuF"/>
</dbReference>
<keyword evidence="5" id="KW-1185">Reference proteome</keyword>
<evidence type="ECO:0000259" key="2">
    <source>
        <dbReference type="Pfam" id="PF14420"/>
    </source>
</evidence>
<evidence type="ECO:0000313" key="5">
    <source>
        <dbReference type="Proteomes" id="UP000288429"/>
    </source>
</evidence>
<gene>
    <name evidence="4" type="ORF">CDV31_015348</name>
</gene>
<evidence type="ECO:0000313" key="4">
    <source>
        <dbReference type="EMBL" id="RSL92018.1"/>
    </source>
</evidence>
<reference evidence="4 5" key="1">
    <citation type="submission" date="2017-06" db="EMBL/GenBank/DDBJ databases">
        <title>Cmopartive genomic analysis of Ambrosia Fusariam Clade fungi.</title>
        <authorList>
            <person name="Stajich J.E."/>
            <person name="Carrillo J."/>
            <person name="Kijimoto T."/>
            <person name="Eskalen A."/>
            <person name="O'Donnell K."/>
            <person name="Kasson M."/>
        </authorList>
    </citation>
    <scope>NUCLEOTIDE SEQUENCE [LARGE SCALE GENOMIC DNA]</scope>
    <source>
        <strain evidence="4 5">NRRL 20438</strain>
    </source>
</reference>